<reference evidence="2 3" key="2">
    <citation type="journal article" date="2004" name="Nature">
        <title>The DNA sequence and biology of human chromosome 19.</title>
        <authorList>
            <person name="Grimwood J."/>
            <person name="Gordon L.A."/>
            <person name="Olsen A."/>
            <person name="Terry A."/>
            <person name="Schmutz J."/>
            <person name="Lamerdin J."/>
            <person name="Hellsten U."/>
            <person name="Goodstein D."/>
            <person name="Couronne O."/>
            <person name="Tran-Gyamfi M."/>
            <person name="Aerts A."/>
            <person name="Altherr M."/>
            <person name="Ashworth L."/>
            <person name="Bajorek E."/>
            <person name="Black S."/>
            <person name="Branscomb E."/>
            <person name="Caenepeel S."/>
            <person name="Carrano A."/>
            <person name="Caoile C."/>
            <person name="Chan Y.M."/>
            <person name="Christensen M."/>
            <person name="Cleland C.A."/>
            <person name="Copeland A."/>
            <person name="Dalin E."/>
            <person name="Dehal P."/>
            <person name="Denys M."/>
            <person name="Detter J.C."/>
            <person name="Escobar J."/>
            <person name="Flowers D."/>
            <person name="Fotopulos D."/>
            <person name="Garcia C."/>
            <person name="Georgescu A.M."/>
            <person name="Glavina T."/>
            <person name="Gomez M."/>
            <person name="Gonzales E."/>
            <person name="Groza M."/>
            <person name="Hammon N."/>
            <person name="Hawkins T."/>
            <person name="Haydu L."/>
            <person name="Ho I."/>
            <person name="Huang W."/>
            <person name="Israni S."/>
            <person name="Jett J."/>
            <person name="Kadner K."/>
            <person name="Kimball H."/>
            <person name="Kobayashi A."/>
            <person name="Larionov V."/>
            <person name="Leem S.H."/>
            <person name="Lopez F."/>
            <person name="Lou Y."/>
            <person name="Lowry S."/>
            <person name="Malfatti S."/>
            <person name="Martinez D."/>
            <person name="McCready P."/>
            <person name="Medina C."/>
            <person name="Morgan J."/>
            <person name="Nelson K."/>
            <person name="Nolan M."/>
            <person name="Ovcharenko I."/>
            <person name="Pitluck S."/>
            <person name="Pollard M."/>
            <person name="Popkie A.P."/>
            <person name="Predki P."/>
            <person name="Quan G."/>
            <person name="Ramirez L."/>
            <person name="Rash S."/>
            <person name="Retterer J."/>
            <person name="Rodriguez A."/>
            <person name="Rogers S."/>
            <person name="Salamov A."/>
            <person name="Salazar A."/>
            <person name="She X."/>
            <person name="Smith D."/>
            <person name="Slezak T."/>
            <person name="Solovyev V."/>
            <person name="Thayer N."/>
            <person name="Tice H."/>
            <person name="Tsai M."/>
            <person name="Ustaszewska A."/>
            <person name="Vo N."/>
            <person name="Wagner M."/>
            <person name="Wheeler J."/>
            <person name="Wu K."/>
            <person name="Xie G."/>
            <person name="Yang J."/>
            <person name="Dubchak I."/>
            <person name="Furey T.S."/>
            <person name="DeJong P."/>
            <person name="Dickson M."/>
            <person name="Gordon D."/>
            <person name="Eichler E.E."/>
            <person name="Pennacchio L.A."/>
            <person name="Richardson P."/>
            <person name="Stubbs L."/>
            <person name="Rokhsar D.S."/>
            <person name="Myers R.M."/>
            <person name="Rubin E.M."/>
            <person name="Lucas S.M."/>
        </authorList>
    </citation>
    <scope>NUCLEOTIDE SEQUENCE [LARGE SCALE GENOMIC DNA]</scope>
</reference>
<dbReference type="Bgee" id="ENSG00000196268">
    <property type="expression patterns" value="Expressed in visceral pleura and 187 other cell types or tissues"/>
</dbReference>
<dbReference type="HGNC" id="HGNC:23708">
    <property type="gene designation" value="ZNF493"/>
</dbReference>
<feature type="compositionally biased region" description="Low complexity" evidence="1">
    <location>
        <begin position="37"/>
        <end position="48"/>
    </location>
</feature>
<reference evidence="2" key="1">
    <citation type="journal article" date="2001" name="Nature">
        <title>Initial sequencing and analysis of the human genome.</title>
        <authorList>
            <consortium name="International Human Genome Sequencing Consortium"/>
            <person name="Lander E.S."/>
            <person name="Linton L.M."/>
            <person name="Birren B."/>
            <person name="Nusbaum C."/>
            <person name="Zody M.C."/>
            <person name="Baldwin J."/>
            <person name="Devon K."/>
            <person name="Dewar K."/>
            <person name="Doyle M."/>
            <person name="FitzHugh W."/>
            <person name="Funke R."/>
            <person name="Gage D."/>
            <person name="Harris K."/>
            <person name="Heaford A."/>
            <person name="Howland J."/>
            <person name="Kann L."/>
            <person name="Lehoczky J."/>
            <person name="LeVine R."/>
            <person name="McEwan P."/>
            <person name="McKernan K."/>
            <person name="Meldrim J."/>
            <person name="Mesirov J.P."/>
            <person name="Miranda C."/>
            <person name="Morris W."/>
            <person name="Naylor J."/>
            <person name="Raymond C."/>
            <person name="Rosetti M."/>
            <person name="Santos R."/>
            <person name="Sheridan A."/>
            <person name="Sougnez C."/>
            <person name="Stange-Thomann N."/>
            <person name="Stojanovic N."/>
            <person name="Subramanian A."/>
            <person name="Wyman D."/>
            <person name="Rogers J."/>
            <person name="Sulston J."/>
            <person name="Ainscough R."/>
            <person name="Beck S."/>
            <person name="Bentley D."/>
            <person name="Burton J."/>
            <person name="Clee C."/>
            <person name="Carter N."/>
            <person name="Coulson A."/>
            <person name="Deadman R."/>
            <person name="Deloukas P."/>
            <person name="Dunham A."/>
            <person name="Dunham I."/>
            <person name="Durbin R."/>
            <person name="French L."/>
            <person name="Grafham D."/>
            <person name="Gregory S."/>
            <person name="Hubbard T."/>
            <person name="Humphray S."/>
            <person name="Hunt A."/>
            <person name="Jones M."/>
            <person name="Lloyd C."/>
            <person name="McMurray A."/>
            <person name="Matthews L."/>
            <person name="Mercer S."/>
            <person name="Milne S."/>
            <person name="Mullikin J.C."/>
            <person name="Mungall A."/>
            <person name="Plumb R."/>
            <person name="Ross M."/>
            <person name="Shownkeen R."/>
            <person name="Sims S."/>
            <person name="Waterston R.H."/>
            <person name="Wilson R.K."/>
            <person name="Hillier L.W."/>
            <person name="McPherson J.D."/>
            <person name="Marra M.A."/>
            <person name="Mardis E.R."/>
            <person name="Fulton L.A."/>
            <person name="Chinwalla A.T."/>
            <person name="Pepin K.H."/>
            <person name="Gish W.R."/>
            <person name="Chissoe S.L."/>
            <person name="Wendl M.C."/>
            <person name="Delehaunty K.D."/>
            <person name="Miner T.L."/>
            <person name="Delehaunty A."/>
            <person name="Kramer J.B."/>
            <person name="Cook L.L."/>
            <person name="Fulton R.S."/>
            <person name="Johnson D.L."/>
            <person name="Minx P.J."/>
            <person name="Clifton S.W."/>
            <person name="Hawkins T."/>
            <person name="Branscomb E."/>
            <person name="Predki P."/>
            <person name="Richardson P."/>
            <person name="Wenning S."/>
            <person name="Slezak T."/>
            <person name="Doggett N."/>
            <person name="Cheng J.F."/>
            <person name="Olsen A."/>
            <person name="Lucas S."/>
            <person name="Elkin C."/>
            <person name="Uberbacher E."/>
            <person name="Frazier M."/>
            <person name="Gibbs R.A."/>
            <person name="Muzny D.M."/>
            <person name="Scherer S.E."/>
            <person name="Bouck J.B."/>
            <person name="Sodergren E.J."/>
            <person name="Worley K.C."/>
            <person name="Rives C.M."/>
            <person name="Gorrell J.H."/>
            <person name="Metzker M.L."/>
            <person name="Naylor S.L."/>
            <person name="Kucherlapati R.S."/>
            <person name="Nelson D.L."/>
            <person name="Weinstock G.M."/>
            <person name="Sakaki Y."/>
            <person name="Fujiyama A."/>
            <person name="Hattori M."/>
            <person name="Yada T."/>
            <person name="Toyoda A."/>
            <person name="Itoh T."/>
            <person name="Kawagoe C."/>
            <person name="Watanabe H."/>
            <person name="Totoki Y."/>
            <person name="Taylor T."/>
            <person name="Weissenbach J."/>
            <person name="Heilig R."/>
            <person name="Saurin W."/>
            <person name="Artiguenave F."/>
            <person name="Brottier P."/>
            <person name="Bruls T."/>
            <person name="Pelletier E."/>
            <person name="Robert C."/>
            <person name="Wincker P."/>
            <person name="Smith D.R."/>
            <person name="Doucette-Stamm L."/>
            <person name="Rubenfield M."/>
            <person name="Weinstock K."/>
            <person name="Lee H.M."/>
            <person name="Dubois J."/>
            <person name="Rosenthal A."/>
            <person name="Platzer M."/>
            <person name="Nyakatura G."/>
            <person name="Taudien S."/>
            <person name="Rump A."/>
            <person name="Yang H."/>
            <person name="Yu J."/>
            <person name="Wang J."/>
            <person name="Huang G."/>
            <person name="Gu J."/>
            <person name="Hood L."/>
            <person name="Rowen L."/>
            <person name="Madan A."/>
            <person name="Qin S."/>
            <person name="Davis R.W."/>
            <person name="Federspiel N.A."/>
            <person name="Abola A.P."/>
            <person name="Proctor M.J."/>
            <person name="Myers R.M."/>
            <person name="Schmutz J."/>
            <person name="Dickson M."/>
            <person name="Grimwood J."/>
            <person name="Cox D.R."/>
            <person name="Olson M.V."/>
            <person name="Kaul R."/>
            <person name="Raymond C."/>
            <person name="Shimizu N."/>
            <person name="Kawasaki K."/>
            <person name="Minoshima S."/>
            <person name="Evans G.A."/>
            <person name="Athanasiou M."/>
            <person name="Schultz R."/>
            <person name="Roe B.A."/>
            <person name="Chen F."/>
            <person name="Pan H."/>
            <person name="Ramser J."/>
            <person name="Lehrach H."/>
            <person name="Reinhardt R."/>
            <person name="McCombie W.R."/>
            <person name="de la Bastide M."/>
            <person name="Dedhia N."/>
            <person name="Blocker H."/>
            <person name="Hornischer K."/>
            <person name="Nordsiek G."/>
            <person name="Agarwala R."/>
            <person name="Aravind L."/>
            <person name="Bailey J.A."/>
            <person name="Bateman A."/>
            <person name="Batzoglou S."/>
            <person name="Birney E."/>
            <person name="Bork P."/>
            <person name="Brown D.G."/>
            <person name="Burge C.B."/>
            <person name="Cerutti L."/>
            <person name="Chen H.C."/>
            <person name="Church D."/>
            <person name="Clamp M."/>
            <person name="Copley R.R."/>
            <person name="Doerks T."/>
            <person name="Eddy S.R."/>
            <person name="Eichler E.E."/>
            <person name="Furey T.S."/>
            <person name="Galagan J."/>
            <person name="Gilbert J.G."/>
            <person name="Harmon C."/>
            <person name="Hayashizaki Y."/>
            <person name="Haussler D."/>
            <person name="Hermjakob H."/>
            <person name="Hokamp K."/>
            <person name="Jang W."/>
            <person name="Johnson L.S."/>
            <person name="Jones T.A."/>
            <person name="Kasif S."/>
            <person name="Kaspryzk A."/>
            <person name="Kennedy S."/>
            <person name="Kent W.J."/>
            <person name="Kitts P."/>
            <person name="Koonin E.V."/>
            <person name="Korf I."/>
            <person name="Kulp D."/>
            <person name="Lancet D."/>
            <person name="Lowe T.M."/>
            <person name="McLysaght A."/>
            <person name="Mikkelsen T."/>
            <person name="Moran J.V."/>
            <person name="Mulder N."/>
            <person name="Pollara V.J."/>
            <person name="Ponting C.P."/>
            <person name="Schuler G."/>
            <person name="Schultz J."/>
            <person name="Slater G."/>
            <person name="Smit A.F."/>
            <person name="Stupka E."/>
            <person name="Szustakowski J."/>
            <person name="Thierry-Mieg D."/>
            <person name="Thierry-Mieg J."/>
            <person name="Wagner L."/>
            <person name="Wallis J."/>
            <person name="Wheeler R."/>
            <person name="Williams A."/>
            <person name="Wolf Y.I."/>
            <person name="Wolfe K.H."/>
            <person name="Yang S.P."/>
            <person name="Yeh R.F."/>
            <person name="Collins F."/>
            <person name="Guyer M.S."/>
            <person name="Peterson J."/>
            <person name="Felsenfeld A."/>
            <person name="Wetterstrand K.A."/>
            <person name="Patrinos A."/>
            <person name="Morgan M.J."/>
            <person name="de Jong P."/>
            <person name="Catanese J.J."/>
            <person name="Osoegawa K."/>
            <person name="Shizuya H."/>
            <person name="Choi S."/>
            <person name="Chen Y.J."/>
        </authorList>
    </citation>
    <scope>NUCLEOTIDE SEQUENCE [LARGE SCALE GENOMIC DNA]</scope>
</reference>
<proteinExistence type="predicted"/>
<dbReference type="Antibodypedia" id="55042">
    <property type="antibodies" value="58 antibodies from 11 providers"/>
</dbReference>
<dbReference type="EMBL" id="AC010615">
    <property type="status" value="NOT_ANNOTATED_CDS"/>
    <property type="molecule type" value="Genomic_DNA"/>
</dbReference>
<name>M0R1U0_HUMAN</name>
<protein>
    <submittedName>
        <fullName evidence="2">Zinc finger protein 493</fullName>
    </submittedName>
</protein>
<evidence type="ECO:0000313" key="2">
    <source>
        <dbReference type="Ensembl" id="ENSP00000472110.1"/>
    </source>
</evidence>
<evidence type="ECO:0000313" key="3">
    <source>
        <dbReference type="Proteomes" id="UP000005640"/>
    </source>
</evidence>
<dbReference type="VEuPathDB" id="HostDB:ENSG00000196268"/>
<reference evidence="2" key="4">
    <citation type="submission" date="2025-05" db="UniProtKB">
        <authorList>
            <consortium name="Ensembl"/>
        </authorList>
    </citation>
    <scope>IDENTIFICATION</scope>
</reference>
<sequence length="48" mass="4810">MPGPPESLDMVRVLGPTSRERGRSCSEPVGSGCGGTQASPQSAPQSAP</sequence>
<reference evidence="2" key="3">
    <citation type="journal article" date="2004" name="Nature">
        <title>Finishing the euchromatic sequence of the human genome.</title>
        <authorList>
            <consortium name="International Human Genome Sequencing Consortium"/>
        </authorList>
    </citation>
    <scope>NUCLEOTIDE SEQUENCE [LARGE SCALE GENOMIC DNA]</scope>
</reference>
<dbReference type="Proteomes" id="UP000005640">
    <property type="component" value="Chromosome 19"/>
</dbReference>
<dbReference type="Ensembl" id="ENST00000599461.1">
    <property type="protein sequence ID" value="ENSP00000472110.1"/>
    <property type="gene ID" value="ENSG00000196268.12"/>
</dbReference>
<dbReference type="Ensembl" id="ENST00000596815.1">
    <property type="protein sequence ID" value="ENSP00000469170.1"/>
    <property type="gene ID" value="ENSG00000196268.12"/>
</dbReference>
<dbReference type="ExpressionAtlas" id="M0R1U0">
    <property type="expression patterns" value="baseline and differential"/>
</dbReference>
<keyword evidence="3" id="KW-1185">Reference proteome</keyword>
<dbReference type="HOGENOM" id="CLU_3159761_0_0_1"/>
<feature type="region of interest" description="Disordered" evidence="1">
    <location>
        <begin position="1"/>
        <end position="48"/>
    </location>
</feature>
<accession>M0R1U0</accession>
<dbReference type="UCSC" id="uc060wgu.1">
    <property type="organism name" value="human"/>
</dbReference>
<gene>
    <name evidence="2" type="primary">ZNF493</name>
</gene>
<dbReference type="OpenTargets" id="ENSG00000196268"/>
<dbReference type="OrthoDB" id="9521202at2759"/>
<dbReference type="ChiTaRS" id="ZNF493">
    <property type="organism name" value="human"/>
</dbReference>
<dbReference type="AlphaFoldDB" id="M0R1U0"/>
<organism evidence="2 3">
    <name type="scientific">Homo sapiens</name>
    <name type="common">Human</name>
    <dbReference type="NCBI Taxonomy" id="9606"/>
    <lineage>
        <taxon>Eukaryota</taxon>
        <taxon>Metazoa</taxon>
        <taxon>Chordata</taxon>
        <taxon>Craniata</taxon>
        <taxon>Vertebrata</taxon>
        <taxon>Euteleostomi</taxon>
        <taxon>Mammalia</taxon>
        <taxon>Eutheria</taxon>
        <taxon>Euarchontoglires</taxon>
        <taxon>Primates</taxon>
        <taxon>Haplorrhini</taxon>
        <taxon>Catarrhini</taxon>
        <taxon>Hominidae</taxon>
        <taxon>Homo</taxon>
    </lineage>
</organism>
<evidence type="ECO:0000256" key="1">
    <source>
        <dbReference type="SAM" id="MobiDB-lite"/>
    </source>
</evidence>
<dbReference type="GeneTree" id="ENSGT00940000161765"/>